<evidence type="ECO:0000256" key="1">
    <source>
        <dbReference type="SAM" id="MobiDB-lite"/>
    </source>
</evidence>
<dbReference type="EMBL" id="MU857043">
    <property type="protein sequence ID" value="KAK4150912.1"/>
    <property type="molecule type" value="Genomic_DNA"/>
</dbReference>
<accession>A0AAN6VGA3</accession>
<reference evidence="2" key="1">
    <citation type="journal article" date="2023" name="Mol. Phylogenet. Evol.">
        <title>Genome-scale phylogeny and comparative genomics of the fungal order Sordariales.</title>
        <authorList>
            <person name="Hensen N."/>
            <person name="Bonometti L."/>
            <person name="Westerberg I."/>
            <person name="Brannstrom I.O."/>
            <person name="Guillou S."/>
            <person name="Cros-Aarteil S."/>
            <person name="Calhoun S."/>
            <person name="Haridas S."/>
            <person name="Kuo A."/>
            <person name="Mondo S."/>
            <person name="Pangilinan J."/>
            <person name="Riley R."/>
            <person name="LaButti K."/>
            <person name="Andreopoulos B."/>
            <person name="Lipzen A."/>
            <person name="Chen C."/>
            <person name="Yan M."/>
            <person name="Daum C."/>
            <person name="Ng V."/>
            <person name="Clum A."/>
            <person name="Steindorff A."/>
            <person name="Ohm R.A."/>
            <person name="Martin F."/>
            <person name="Silar P."/>
            <person name="Natvig D.O."/>
            <person name="Lalanne C."/>
            <person name="Gautier V."/>
            <person name="Ament-Velasquez S.L."/>
            <person name="Kruys A."/>
            <person name="Hutchinson M.I."/>
            <person name="Powell A.J."/>
            <person name="Barry K."/>
            <person name="Miller A.N."/>
            <person name="Grigoriev I.V."/>
            <person name="Debuchy R."/>
            <person name="Gladieux P."/>
            <person name="Hiltunen Thoren M."/>
            <person name="Johannesson H."/>
        </authorList>
    </citation>
    <scope>NUCLEOTIDE SEQUENCE</scope>
    <source>
        <strain evidence="2">CBS 538.74</strain>
    </source>
</reference>
<reference evidence="2" key="2">
    <citation type="submission" date="2023-05" db="EMBL/GenBank/DDBJ databases">
        <authorList>
            <consortium name="Lawrence Berkeley National Laboratory"/>
            <person name="Steindorff A."/>
            <person name="Hensen N."/>
            <person name="Bonometti L."/>
            <person name="Westerberg I."/>
            <person name="Brannstrom I.O."/>
            <person name="Guillou S."/>
            <person name="Cros-Aarteil S."/>
            <person name="Calhoun S."/>
            <person name="Haridas S."/>
            <person name="Kuo A."/>
            <person name="Mondo S."/>
            <person name="Pangilinan J."/>
            <person name="Riley R."/>
            <person name="Labutti K."/>
            <person name="Andreopoulos B."/>
            <person name="Lipzen A."/>
            <person name="Chen C."/>
            <person name="Yanf M."/>
            <person name="Daum C."/>
            <person name="Ng V."/>
            <person name="Clum A."/>
            <person name="Ohm R."/>
            <person name="Martin F."/>
            <person name="Silar P."/>
            <person name="Natvig D."/>
            <person name="Lalanne C."/>
            <person name="Gautier V."/>
            <person name="Ament-Velasquez S.L."/>
            <person name="Kruys A."/>
            <person name="Hutchinson M.I."/>
            <person name="Powell A.J."/>
            <person name="Barry K."/>
            <person name="Miller A.N."/>
            <person name="Grigoriev I.V."/>
            <person name="Debuchy R."/>
            <person name="Gladieux P."/>
            <person name="Thoren M.H."/>
            <person name="Johannesson H."/>
        </authorList>
    </citation>
    <scope>NUCLEOTIDE SEQUENCE</scope>
    <source>
        <strain evidence="2">CBS 538.74</strain>
    </source>
</reference>
<sequence>MSPEEKELYYLEQQFPKSVQRYVAWNRYWNTPMNDYHDPFEIVPHLERSKTDIGRSEHRVWRETRTSIDAIAKWKQGHATWKQALAANNDKIPAIGSSALGSKVVTLFNTADLVWFVDGGAPSLFWAGAPLDDKQWRTKHMNLEEDLNKGVSLNEDMLRRLPDLMKIAFKKWQERLAKAGETPRWSEAGKPRRPIFFKSVNTPNAQANTAGQARSQKPTPGTSSNNADRLGKSDR</sequence>
<proteinExistence type="predicted"/>
<gene>
    <name evidence="2" type="ORF">C8A00DRAFT_36446</name>
</gene>
<keyword evidence="3" id="KW-1185">Reference proteome</keyword>
<evidence type="ECO:0000313" key="2">
    <source>
        <dbReference type="EMBL" id="KAK4150912.1"/>
    </source>
</evidence>
<name>A0AAN6VGA3_9PEZI</name>
<dbReference type="Proteomes" id="UP001302745">
    <property type="component" value="Unassembled WGS sequence"/>
</dbReference>
<feature type="region of interest" description="Disordered" evidence="1">
    <location>
        <begin position="178"/>
        <end position="235"/>
    </location>
</feature>
<comment type="caution">
    <text evidence="2">The sequence shown here is derived from an EMBL/GenBank/DDBJ whole genome shotgun (WGS) entry which is preliminary data.</text>
</comment>
<protein>
    <submittedName>
        <fullName evidence="2">Uncharacterized protein</fullName>
    </submittedName>
</protein>
<evidence type="ECO:0000313" key="3">
    <source>
        <dbReference type="Proteomes" id="UP001302745"/>
    </source>
</evidence>
<dbReference type="AlphaFoldDB" id="A0AAN6VGA3"/>
<organism evidence="2 3">
    <name type="scientific">Chaetomidium leptoderma</name>
    <dbReference type="NCBI Taxonomy" id="669021"/>
    <lineage>
        <taxon>Eukaryota</taxon>
        <taxon>Fungi</taxon>
        <taxon>Dikarya</taxon>
        <taxon>Ascomycota</taxon>
        <taxon>Pezizomycotina</taxon>
        <taxon>Sordariomycetes</taxon>
        <taxon>Sordariomycetidae</taxon>
        <taxon>Sordariales</taxon>
        <taxon>Chaetomiaceae</taxon>
        <taxon>Chaetomidium</taxon>
    </lineage>
</organism>
<feature type="compositionally biased region" description="Polar residues" evidence="1">
    <location>
        <begin position="199"/>
        <end position="227"/>
    </location>
</feature>